<evidence type="ECO:0008006" key="3">
    <source>
        <dbReference type="Google" id="ProtNLM"/>
    </source>
</evidence>
<proteinExistence type="predicted"/>
<evidence type="ECO:0000313" key="2">
    <source>
        <dbReference type="Proteomes" id="UP000199034"/>
    </source>
</evidence>
<protein>
    <recommendedName>
        <fullName evidence="3">Bacterial Ig domain-containing protein</fullName>
    </recommendedName>
</protein>
<dbReference type="AlphaFoldDB" id="A0A1G6YPZ5"/>
<dbReference type="OrthoDB" id="3788525at2"/>
<name>A0A1G6YPZ5_9ACTN</name>
<dbReference type="Proteomes" id="UP000199034">
    <property type="component" value="Unassembled WGS sequence"/>
</dbReference>
<accession>A0A1G6YPZ5</accession>
<dbReference type="STRING" id="1045774.SAMN05421872_112100"/>
<gene>
    <name evidence="1" type="ORF">SAMN05421872_112100</name>
</gene>
<organism evidence="1 2">
    <name type="scientific">Nocardioides lianchengensis</name>
    <dbReference type="NCBI Taxonomy" id="1045774"/>
    <lineage>
        <taxon>Bacteria</taxon>
        <taxon>Bacillati</taxon>
        <taxon>Actinomycetota</taxon>
        <taxon>Actinomycetes</taxon>
        <taxon>Propionibacteriales</taxon>
        <taxon>Nocardioidaceae</taxon>
        <taxon>Nocardioides</taxon>
    </lineage>
</organism>
<sequence length="221" mass="23390">MVTTGLIAPTAVIVASTAPASAATATSIVSGSQGRGWIKVNDYSSQAGAPVAGTDQVSFSINVKGADGKQVYDGSLVVQQLAAGSRSWQTIATSSSAYLYKSVDIKISAQYRVFYSGTAEYAPTGASVGTVKAQRKLTINGMSGKRAGFKGKVAPKAKIKIIVQKKVGKKFKKYKTVRSNRKGRFTVVLPAPSRGKFVWKITFKGSKGYTSSVIKGSTYRR</sequence>
<reference evidence="1 2" key="1">
    <citation type="submission" date="2016-10" db="EMBL/GenBank/DDBJ databases">
        <authorList>
            <person name="de Groot N.N."/>
        </authorList>
    </citation>
    <scope>NUCLEOTIDE SEQUENCE [LARGE SCALE GENOMIC DNA]</scope>
    <source>
        <strain evidence="1 2">CGMCC 4.6858</strain>
    </source>
</reference>
<dbReference type="RefSeq" id="WP_090860115.1">
    <property type="nucleotide sequence ID" value="NZ_FMZM01000012.1"/>
</dbReference>
<evidence type="ECO:0000313" key="1">
    <source>
        <dbReference type="EMBL" id="SDD91616.1"/>
    </source>
</evidence>
<keyword evidence="2" id="KW-1185">Reference proteome</keyword>
<dbReference type="EMBL" id="FMZM01000012">
    <property type="protein sequence ID" value="SDD91616.1"/>
    <property type="molecule type" value="Genomic_DNA"/>
</dbReference>